<dbReference type="RefSeq" id="WP_105352079.1">
    <property type="nucleotide sequence ID" value="NZ_PUIA01000026.1"/>
</dbReference>
<protein>
    <submittedName>
        <fullName evidence="2">Thioredoxin domain-containing protein</fullName>
    </submittedName>
</protein>
<dbReference type="SUPFAM" id="SSF52833">
    <property type="entry name" value="Thioredoxin-like"/>
    <property type="match status" value="1"/>
</dbReference>
<organism evidence="2 3">
    <name type="scientific">Blastopirellula marina</name>
    <dbReference type="NCBI Taxonomy" id="124"/>
    <lineage>
        <taxon>Bacteria</taxon>
        <taxon>Pseudomonadati</taxon>
        <taxon>Planctomycetota</taxon>
        <taxon>Planctomycetia</taxon>
        <taxon>Pirellulales</taxon>
        <taxon>Pirellulaceae</taxon>
        <taxon>Blastopirellula</taxon>
    </lineage>
</organism>
<dbReference type="PANTHER" id="PTHR42899:SF1">
    <property type="entry name" value="SPERMATOGENESIS-ASSOCIATED PROTEIN 20"/>
    <property type="match status" value="1"/>
</dbReference>
<comment type="caution">
    <text evidence="2">The sequence shown here is derived from an EMBL/GenBank/DDBJ whole genome shotgun (WGS) entry which is preliminary data.</text>
</comment>
<dbReference type="PIRSF" id="PIRSF006402">
    <property type="entry name" value="UCP006402_thioredoxin"/>
    <property type="match status" value="1"/>
</dbReference>
<dbReference type="AlphaFoldDB" id="A0A2S8FU92"/>
<dbReference type="Gene3D" id="3.40.30.10">
    <property type="entry name" value="Glutaredoxin"/>
    <property type="match status" value="1"/>
</dbReference>
<dbReference type="CDD" id="cd02955">
    <property type="entry name" value="SSP411"/>
    <property type="match status" value="1"/>
</dbReference>
<dbReference type="OrthoDB" id="9762614at2"/>
<dbReference type="Gene3D" id="1.50.10.10">
    <property type="match status" value="1"/>
</dbReference>
<dbReference type="PANTHER" id="PTHR42899">
    <property type="entry name" value="SPERMATOGENESIS-ASSOCIATED PROTEIN 20"/>
    <property type="match status" value="1"/>
</dbReference>
<evidence type="ECO:0000259" key="1">
    <source>
        <dbReference type="Pfam" id="PF03190"/>
    </source>
</evidence>
<sequence>MPNRLAHETSPYLQQHANNPVDWYPWGAEALERSKQEDKPIFLSIGYSACHWCHVMEHESFESQAIADYLNEHYVSIKVDREERPDLDQVYMNAVQLLTGHGGWPMSVFLTPELMPFFGGTYWPPTASRGMPGFDQVLRAVVDAWENRREVALQQSRLLTERLQRIGLGSAESTEIAPGRVGMAVRQMEESFDPKHGGFGSAPKFPHTMNIDLLMRHFVDTRNEKLLPMVTTTLDKMAMGGIYDHLGGGFARYSVDEYWLVPHFEKMLYDNSLLISNYVDAYRLTKNENYARVAKESCDYILRDMTDEHGGFHSTEDADSEGEEGKFYVWTPKEVDQLLGNPLVAKRFRQVYDITESGNFEGHNIPRLKKSIGEYAQDFGTSEEVLRDELQRDREVLFNARCQRIRPGKDDKILASWNGLMIEALAKAGATFNNRTYLDGAKKAATFVLEQMTDDTGRLLHTYRHGKAKLPAYLDDYTYLASAMFALYEATFDATWLEHAQKLIDTAVEHFYDTESGGFFYTADDHEQLIARNKDFYDQSIPSGNGVAALVLAKLGKLLASEKYLQLAKETISAAADVLQKHPIAAGQLLVAYDYLHQPGSEVVIAAADRASCDELIQAIHNRYQPNTLYVLAIDGEDLGANLQPLVSGKSPLNGQPTVYVCENFQCNAPVSAAEYLAT</sequence>
<dbReference type="InterPro" id="IPR004879">
    <property type="entry name" value="Ssp411-like_TRX"/>
</dbReference>
<dbReference type="InterPro" id="IPR036249">
    <property type="entry name" value="Thioredoxin-like_sf"/>
</dbReference>
<dbReference type="InterPro" id="IPR024705">
    <property type="entry name" value="Ssp411"/>
</dbReference>
<evidence type="ECO:0000313" key="3">
    <source>
        <dbReference type="Proteomes" id="UP000240009"/>
    </source>
</evidence>
<gene>
    <name evidence="2" type="ORF">C5Y96_08645</name>
</gene>
<dbReference type="SUPFAM" id="SSF48208">
    <property type="entry name" value="Six-hairpin glycosidases"/>
    <property type="match status" value="1"/>
</dbReference>
<dbReference type="InterPro" id="IPR012341">
    <property type="entry name" value="6hp_glycosidase-like_sf"/>
</dbReference>
<dbReference type="Proteomes" id="UP000240009">
    <property type="component" value="Unassembled WGS sequence"/>
</dbReference>
<dbReference type="EMBL" id="PUIA01000026">
    <property type="protein sequence ID" value="PQO35713.1"/>
    <property type="molecule type" value="Genomic_DNA"/>
</dbReference>
<feature type="domain" description="Spermatogenesis-associated protein 20-like TRX" evidence="1">
    <location>
        <begin position="2"/>
        <end position="163"/>
    </location>
</feature>
<dbReference type="GO" id="GO:0005975">
    <property type="term" value="P:carbohydrate metabolic process"/>
    <property type="evidence" value="ECO:0007669"/>
    <property type="project" value="InterPro"/>
</dbReference>
<dbReference type="Pfam" id="PF03190">
    <property type="entry name" value="Thioredox_DsbH"/>
    <property type="match status" value="1"/>
</dbReference>
<accession>A0A2S8FU92</accession>
<evidence type="ECO:0000313" key="2">
    <source>
        <dbReference type="EMBL" id="PQO35713.1"/>
    </source>
</evidence>
<proteinExistence type="predicted"/>
<reference evidence="2 3" key="1">
    <citation type="submission" date="2018-02" db="EMBL/GenBank/DDBJ databases">
        <title>Comparative genomes isolates from brazilian mangrove.</title>
        <authorList>
            <person name="Araujo J.E."/>
            <person name="Taketani R.G."/>
            <person name="Silva M.C.P."/>
            <person name="Loureco M.V."/>
            <person name="Andreote F.D."/>
        </authorList>
    </citation>
    <scope>NUCLEOTIDE SEQUENCE [LARGE SCALE GENOMIC DNA]</scope>
    <source>
        <strain evidence="2 3">HEX-2 MGV</strain>
    </source>
</reference>
<name>A0A2S8FU92_9BACT</name>
<dbReference type="InterPro" id="IPR008928">
    <property type="entry name" value="6-hairpin_glycosidase_sf"/>
</dbReference>